<reference evidence="2" key="1">
    <citation type="submission" date="2018-02" db="EMBL/GenBank/DDBJ databases">
        <title>Rhizophora mucronata_Transcriptome.</title>
        <authorList>
            <person name="Meera S.P."/>
            <person name="Sreeshan A."/>
            <person name="Augustine A."/>
        </authorList>
    </citation>
    <scope>NUCLEOTIDE SEQUENCE</scope>
    <source>
        <tissue evidence="2">Leaf</tissue>
    </source>
</reference>
<dbReference type="EMBL" id="GGEC01055722">
    <property type="protein sequence ID" value="MBX36206.1"/>
    <property type="molecule type" value="Transcribed_RNA"/>
</dbReference>
<name>A0A2P2N183_RHIMU</name>
<feature type="transmembrane region" description="Helical" evidence="1">
    <location>
        <begin position="33"/>
        <end position="52"/>
    </location>
</feature>
<keyword evidence="1" id="KW-1133">Transmembrane helix</keyword>
<proteinExistence type="predicted"/>
<keyword evidence="1" id="KW-0812">Transmembrane</keyword>
<accession>A0A2P2N183</accession>
<sequence length="62" mass="7021">MLMGASCMEDLMKPCHNPDTGHCCCTSPQLCLYLSWLLSFLFLGEMLCCGLFQERITQKKTV</sequence>
<evidence type="ECO:0000256" key="1">
    <source>
        <dbReference type="SAM" id="Phobius"/>
    </source>
</evidence>
<keyword evidence="1" id="KW-0472">Membrane</keyword>
<organism evidence="2">
    <name type="scientific">Rhizophora mucronata</name>
    <name type="common">Asiatic mangrove</name>
    <dbReference type="NCBI Taxonomy" id="61149"/>
    <lineage>
        <taxon>Eukaryota</taxon>
        <taxon>Viridiplantae</taxon>
        <taxon>Streptophyta</taxon>
        <taxon>Embryophyta</taxon>
        <taxon>Tracheophyta</taxon>
        <taxon>Spermatophyta</taxon>
        <taxon>Magnoliopsida</taxon>
        <taxon>eudicotyledons</taxon>
        <taxon>Gunneridae</taxon>
        <taxon>Pentapetalae</taxon>
        <taxon>rosids</taxon>
        <taxon>fabids</taxon>
        <taxon>Malpighiales</taxon>
        <taxon>Rhizophoraceae</taxon>
        <taxon>Rhizophora</taxon>
    </lineage>
</organism>
<evidence type="ECO:0000313" key="2">
    <source>
        <dbReference type="EMBL" id="MBX36206.1"/>
    </source>
</evidence>
<protein>
    <submittedName>
        <fullName evidence="2">Uncharacterized protein</fullName>
    </submittedName>
</protein>
<dbReference type="AlphaFoldDB" id="A0A2P2N183"/>